<keyword evidence="2" id="KW-0472">Membrane</keyword>
<sequence>MRTITSILFLLIMSTGFAQINLKGKVVDQDQEPFSFASVVLVQAKNQSIYKGEITDEEGLFVFKNITAGDYVLKVTFLGYKDHTRSLSLKASKDLGKIVLTEDSETLDEIKITAKKPTVKRKIDRLVFNVENTTLSIGNAWDVLRKTPGVLMNNDQLTIRNSANILILINDKRVYLSGEELKNLLEGTSAQEITSVEVITNPPAKYEAEGNAVLNIKMKKNLVTGYKGTVGGSFTQARFAKQSLFTSHYFKNKKVNFYGSYSHSRGQSNRLEDEVIDFGGNSKFRSFLDRNSWSGNHNFRLNSEFNISPKSSLTLGTQFYWRPNWRARNTTDSEVLNANDVLESTFVTNSSADDFISDLGIDLDYEVKFNNQEKLLVSGHYTTYDGNGGQQVTTRYFDLQNINIGNNLFSTKTEQETTIYSSQVDYENALDEDTKFESGFKFANIESLSDLKHYNEINGQNVLDPTRTNAFSYKEKNVAGYLSYQTSLEKWNFKAGLRGEYTSLTGESITINQTNKNNYFKLFPTLYVQYASNEDHQIGVTYGKRISRPNYSSLNPFKFYFSDYSFFEGNPMLRPAISHNFELQYTLFKSYNFEVYYNHQVDYMTEVNYQNNTDNSLRFSTINAPTKKGYGINFSTNLTLSDRWTFYTEQSVFNDENIIVAQENNGQLINSNIWGYYGYYSTSYQFLKDKSLSAELSFYMVTDGIQGSLQVEGSEDLSLGITKKLFDNKASLSLRFSDILRSQIIKISTAYLDQNNYFIDNRETQYVRVGFRYNFGNQSLKKKRQKDRISEKDRL</sequence>
<proteinExistence type="predicted"/>
<dbReference type="InterPro" id="IPR008969">
    <property type="entry name" value="CarboxyPept-like_regulatory"/>
</dbReference>
<dbReference type="Pfam" id="PF14905">
    <property type="entry name" value="OMP_b-brl_3"/>
    <property type="match status" value="1"/>
</dbReference>
<keyword evidence="3" id="KW-0998">Cell outer membrane</keyword>
<dbReference type="RefSeq" id="WP_379667414.1">
    <property type="nucleotide sequence ID" value="NZ_JBHULH010000012.1"/>
</dbReference>
<dbReference type="PANTHER" id="PTHR40980:SF4">
    <property type="entry name" value="TONB-DEPENDENT RECEPTOR-LIKE BETA-BARREL DOMAIN-CONTAINING PROTEIN"/>
    <property type="match status" value="1"/>
</dbReference>
<evidence type="ECO:0000313" key="7">
    <source>
        <dbReference type="Proteomes" id="UP001597508"/>
    </source>
</evidence>
<dbReference type="PANTHER" id="PTHR40980">
    <property type="entry name" value="PLUG DOMAIN-CONTAINING PROTEIN"/>
    <property type="match status" value="1"/>
</dbReference>
<feature type="signal peptide" evidence="4">
    <location>
        <begin position="1"/>
        <end position="18"/>
    </location>
</feature>
<accession>A0ABW5LV99</accession>
<organism evidence="6 7">
    <name type="scientific">Pseudotenacibaculum haliotis</name>
    <dbReference type="NCBI Taxonomy" id="1862138"/>
    <lineage>
        <taxon>Bacteria</taxon>
        <taxon>Pseudomonadati</taxon>
        <taxon>Bacteroidota</taxon>
        <taxon>Flavobacteriia</taxon>
        <taxon>Flavobacteriales</taxon>
        <taxon>Flavobacteriaceae</taxon>
        <taxon>Pseudotenacibaculum</taxon>
    </lineage>
</organism>
<comment type="caution">
    <text evidence="6">The sequence shown here is derived from an EMBL/GenBank/DDBJ whole genome shotgun (WGS) entry which is preliminary data.</text>
</comment>
<feature type="domain" description="Outer membrane protein beta-barrel" evidence="5">
    <location>
        <begin position="368"/>
        <end position="773"/>
    </location>
</feature>
<gene>
    <name evidence="6" type="ORF">ACFSRZ_15130</name>
</gene>
<comment type="subcellular location">
    <subcellularLocation>
        <location evidence="1">Cell outer membrane</location>
    </subcellularLocation>
</comment>
<evidence type="ECO:0000259" key="5">
    <source>
        <dbReference type="Pfam" id="PF14905"/>
    </source>
</evidence>
<keyword evidence="6" id="KW-0675">Receptor</keyword>
<evidence type="ECO:0000313" key="6">
    <source>
        <dbReference type="EMBL" id="MFD2568707.1"/>
    </source>
</evidence>
<dbReference type="SUPFAM" id="SSF49464">
    <property type="entry name" value="Carboxypeptidase regulatory domain-like"/>
    <property type="match status" value="1"/>
</dbReference>
<reference evidence="7" key="1">
    <citation type="journal article" date="2019" name="Int. J. Syst. Evol. Microbiol.">
        <title>The Global Catalogue of Microorganisms (GCM) 10K type strain sequencing project: providing services to taxonomists for standard genome sequencing and annotation.</title>
        <authorList>
            <consortium name="The Broad Institute Genomics Platform"/>
            <consortium name="The Broad Institute Genome Sequencing Center for Infectious Disease"/>
            <person name="Wu L."/>
            <person name="Ma J."/>
        </authorList>
    </citation>
    <scope>NUCLEOTIDE SEQUENCE [LARGE SCALE GENOMIC DNA]</scope>
    <source>
        <strain evidence="7">KCTC 52127</strain>
    </source>
</reference>
<dbReference type="SUPFAM" id="SSF56935">
    <property type="entry name" value="Porins"/>
    <property type="match status" value="1"/>
</dbReference>
<feature type="chain" id="PRO_5046126522" evidence="4">
    <location>
        <begin position="19"/>
        <end position="795"/>
    </location>
</feature>
<evidence type="ECO:0000256" key="4">
    <source>
        <dbReference type="SAM" id="SignalP"/>
    </source>
</evidence>
<dbReference type="InterPro" id="IPR041700">
    <property type="entry name" value="OMP_b-brl_3"/>
</dbReference>
<dbReference type="Proteomes" id="UP001597508">
    <property type="component" value="Unassembled WGS sequence"/>
</dbReference>
<evidence type="ECO:0000256" key="3">
    <source>
        <dbReference type="ARBA" id="ARBA00023237"/>
    </source>
</evidence>
<dbReference type="InterPro" id="IPR036942">
    <property type="entry name" value="Beta-barrel_TonB_sf"/>
</dbReference>
<dbReference type="Gene3D" id="2.40.170.20">
    <property type="entry name" value="TonB-dependent receptor, beta-barrel domain"/>
    <property type="match status" value="1"/>
</dbReference>
<keyword evidence="7" id="KW-1185">Reference proteome</keyword>
<dbReference type="EMBL" id="JBHULH010000012">
    <property type="protein sequence ID" value="MFD2568707.1"/>
    <property type="molecule type" value="Genomic_DNA"/>
</dbReference>
<keyword evidence="4" id="KW-0732">Signal</keyword>
<dbReference type="Gene3D" id="2.60.40.1120">
    <property type="entry name" value="Carboxypeptidase-like, regulatory domain"/>
    <property type="match status" value="1"/>
</dbReference>
<evidence type="ECO:0000256" key="1">
    <source>
        <dbReference type="ARBA" id="ARBA00004442"/>
    </source>
</evidence>
<protein>
    <submittedName>
        <fullName evidence="6">TonB-dependent receptor domain-containing protein</fullName>
    </submittedName>
</protein>
<name>A0ABW5LV99_9FLAO</name>
<dbReference type="Pfam" id="PF13715">
    <property type="entry name" value="CarbopepD_reg_2"/>
    <property type="match status" value="1"/>
</dbReference>
<evidence type="ECO:0000256" key="2">
    <source>
        <dbReference type="ARBA" id="ARBA00023136"/>
    </source>
</evidence>